<feature type="compositionally biased region" description="Low complexity" evidence="1">
    <location>
        <begin position="56"/>
        <end position="77"/>
    </location>
</feature>
<evidence type="ECO:0000256" key="1">
    <source>
        <dbReference type="SAM" id="MobiDB-lite"/>
    </source>
</evidence>
<dbReference type="AlphaFoldDB" id="A0A803LMS4"/>
<evidence type="ECO:0000313" key="4">
    <source>
        <dbReference type="Proteomes" id="UP000596660"/>
    </source>
</evidence>
<feature type="region of interest" description="Disordered" evidence="1">
    <location>
        <begin position="35"/>
        <end position="91"/>
    </location>
</feature>
<reference evidence="3" key="2">
    <citation type="submission" date="2021-03" db="UniProtKB">
        <authorList>
            <consortium name="EnsemblPlants"/>
        </authorList>
    </citation>
    <scope>IDENTIFICATION</scope>
</reference>
<keyword evidence="4" id="KW-1185">Reference proteome</keyword>
<evidence type="ECO:0000256" key="2">
    <source>
        <dbReference type="SAM" id="SignalP"/>
    </source>
</evidence>
<name>A0A803LMS4_CHEQI</name>
<reference evidence="3" key="1">
    <citation type="journal article" date="2017" name="Nature">
        <title>The genome of Chenopodium quinoa.</title>
        <authorList>
            <person name="Jarvis D.E."/>
            <person name="Ho Y.S."/>
            <person name="Lightfoot D.J."/>
            <person name="Schmoeckel S.M."/>
            <person name="Li B."/>
            <person name="Borm T.J.A."/>
            <person name="Ohyanagi H."/>
            <person name="Mineta K."/>
            <person name="Michell C.T."/>
            <person name="Saber N."/>
            <person name="Kharbatia N.M."/>
            <person name="Rupper R.R."/>
            <person name="Sharp A.R."/>
            <person name="Dally N."/>
            <person name="Boughton B.A."/>
            <person name="Woo Y.H."/>
            <person name="Gao G."/>
            <person name="Schijlen E.G.W.M."/>
            <person name="Guo X."/>
            <person name="Momin A.A."/>
            <person name="Negrao S."/>
            <person name="Al-Babili S."/>
            <person name="Gehring C."/>
            <person name="Roessner U."/>
            <person name="Jung C."/>
            <person name="Murphy K."/>
            <person name="Arold S.T."/>
            <person name="Gojobori T."/>
            <person name="van der Linden C.G."/>
            <person name="van Loo E.N."/>
            <person name="Jellen E.N."/>
            <person name="Maughan P.J."/>
            <person name="Tester M."/>
        </authorList>
    </citation>
    <scope>NUCLEOTIDE SEQUENCE [LARGE SCALE GENOMIC DNA]</scope>
    <source>
        <strain evidence="3">cv. PI 614886</strain>
    </source>
</reference>
<feature type="signal peptide" evidence="2">
    <location>
        <begin position="1"/>
        <end position="18"/>
    </location>
</feature>
<keyword evidence="2" id="KW-0732">Signal</keyword>
<organism evidence="3 4">
    <name type="scientific">Chenopodium quinoa</name>
    <name type="common">Quinoa</name>
    <dbReference type="NCBI Taxonomy" id="63459"/>
    <lineage>
        <taxon>Eukaryota</taxon>
        <taxon>Viridiplantae</taxon>
        <taxon>Streptophyta</taxon>
        <taxon>Embryophyta</taxon>
        <taxon>Tracheophyta</taxon>
        <taxon>Spermatophyta</taxon>
        <taxon>Magnoliopsida</taxon>
        <taxon>eudicotyledons</taxon>
        <taxon>Gunneridae</taxon>
        <taxon>Pentapetalae</taxon>
        <taxon>Caryophyllales</taxon>
        <taxon>Chenopodiaceae</taxon>
        <taxon>Chenopodioideae</taxon>
        <taxon>Atripliceae</taxon>
        <taxon>Chenopodium</taxon>
    </lineage>
</organism>
<sequence length="91" mass="9626">FCLLYLLRLFQFSCQNYAETSNHRDKCPHGLQWVCSHTEAPDPNSQQAEPSPPDGGAPSSDAGAPPPDGGAQPQDAGNAQPAEPPKSEEAP</sequence>
<dbReference type="EnsemblPlants" id="AUR62016153-RA">
    <property type="protein sequence ID" value="AUR62016153-RA:cds"/>
    <property type="gene ID" value="AUR62016153"/>
</dbReference>
<feature type="chain" id="PRO_5031170031" evidence="2">
    <location>
        <begin position="19"/>
        <end position="91"/>
    </location>
</feature>
<accession>A0A803LMS4</accession>
<protein>
    <submittedName>
        <fullName evidence="3">Uncharacterized protein</fullName>
    </submittedName>
</protein>
<dbReference type="Proteomes" id="UP000596660">
    <property type="component" value="Unplaced"/>
</dbReference>
<proteinExistence type="predicted"/>
<evidence type="ECO:0000313" key="3">
    <source>
        <dbReference type="EnsemblPlants" id="AUR62016153-RA:cds"/>
    </source>
</evidence>
<dbReference type="Gramene" id="AUR62016153-RA">
    <property type="protein sequence ID" value="AUR62016153-RA:cds"/>
    <property type="gene ID" value="AUR62016153"/>
</dbReference>